<gene>
    <name evidence="10" type="ORF">JCM19237_1656</name>
</gene>
<evidence type="ECO:0000256" key="4">
    <source>
        <dbReference type="ARBA" id="ARBA00022692"/>
    </source>
</evidence>
<evidence type="ECO:0000256" key="5">
    <source>
        <dbReference type="ARBA" id="ARBA00022842"/>
    </source>
</evidence>
<dbReference type="STRING" id="754436.JCM19237_1656"/>
<feature type="transmembrane region" description="Helical" evidence="8">
    <location>
        <begin position="12"/>
        <end position="31"/>
    </location>
</feature>
<accession>A0A090QT16</accession>
<dbReference type="InterPro" id="IPR006667">
    <property type="entry name" value="SLC41_membr_dom"/>
</dbReference>
<evidence type="ECO:0000313" key="11">
    <source>
        <dbReference type="Proteomes" id="UP000029227"/>
    </source>
</evidence>
<evidence type="ECO:0000256" key="2">
    <source>
        <dbReference type="ARBA" id="ARBA00009749"/>
    </source>
</evidence>
<comment type="caution">
    <text evidence="10">The sequence shown here is derived from an EMBL/GenBank/DDBJ whole genome shotgun (WGS) entry which is preliminary data.</text>
</comment>
<dbReference type="GO" id="GO:0008324">
    <property type="term" value="F:monoatomic cation transmembrane transporter activity"/>
    <property type="evidence" value="ECO:0007669"/>
    <property type="project" value="InterPro"/>
</dbReference>
<dbReference type="Pfam" id="PF01769">
    <property type="entry name" value="MgtE"/>
    <property type="match status" value="1"/>
</dbReference>
<comment type="subcellular location">
    <subcellularLocation>
        <location evidence="1">Membrane</location>
        <topology evidence="1">Multi-pass membrane protein</topology>
    </subcellularLocation>
</comment>
<keyword evidence="7 8" id="KW-0472">Membrane</keyword>
<feature type="domain" description="SLC41A/MgtE integral membrane" evidence="9">
    <location>
        <begin position="1"/>
        <end position="32"/>
    </location>
</feature>
<dbReference type="EMBL" id="BBMN01000009">
    <property type="protein sequence ID" value="GAL06016.1"/>
    <property type="molecule type" value="Genomic_DNA"/>
</dbReference>
<evidence type="ECO:0000256" key="3">
    <source>
        <dbReference type="ARBA" id="ARBA00022448"/>
    </source>
</evidence>
<dbReference type="SUPFAM" id="SSF161093">
    <property type="entry name" value="MgtE membrane domain-like"/>
    <property type="match status" value="1"/>
</dbReference>
<dbReference type="GO" id="GO:0016020">
    <property type="term" value="C:membrane"/>
    <property type="evidence" value="ECO:0007669"/>
    <property type="project" value="UniProtKB-SubCell"/>
</dbReference>
<dbReference type="eggNOG" id="COG2239">
    <property type="taxonomic scope" value="Bacteria"/>
</dbReference>
<evidence type="ECO:0000259" key="9">
    <source>
        <dbReference type="Pfam" id="PF01769"/>
    </source>
</evidence>
<dbReference type="InterPro" id="IPR036739">
    <property type="entry name" value="SLC41_membr_dom_sf"/>
</dbReference>
<dbReference type="Gene3D" id="1.10.357.20">
    <property type="entry name" value="SLC41 divalent cation transporters, integral membrane domain"/>
    <property type="match status" value="1"/>
</dbReference>
<reference evidence="10 11" key="1">
    <citation type="journal article" date="2014" name="Genome Announc.">
        <title>Draft Genome Sequences of Two Vibrionaceae Species, Vibrio ponticus C121 and Photobacterium aphoticum C119, Isolated as Coral Reef Microbiota.</title>
        <authorList>
            <person name="Al-saari N."/>
            <person name="Meirelles P.M."/>
            <person name="Mino S."/>
            <person name="Suda W."/>
            <person name="Oshima K."/>
            <person name="Hattori M."/>
            <person name="Ohkuma M."/>
            <person name="Thompson F.L."/>
            <person name="Gomez-Gil B."/>
            <person name="Sawabe T."/>
            <person name="Sawabe T."/>
        </authorList>
    </citation>
    <scope>NUCLEOTIDE SEQUENCE [LARGE SCALE GENOMIC DNA]</scope>
    <source>
        <strain evidence="10 11">JCM 19237</strain>
    </source>
</reference>
<evidence type="ECO:0000256" key="6">
    <source>
        <dbReference type="ARBA" id="ARBA00022989"/>
    </source>
</evidence>
<evidence type="ECO:0000256" key="1">
    <source>
        <dbReference type="ARBA" id="ARBA00004141"/>
    </source>
</evidence>
<dbReference type="Proteomes" id="UP000029227">
    <property type="component" value="Unassembled WGS sequence"/>
</dbReference>
<keyword evidence="3" id="KW-0813">Transport</keyword>
<protein>
    <submittedName>
        <fullName evidence="10">Mg/Co/Ni transporter MgtE / CBS domain</fullName>
    </submittedName>
</protein>
<comment type="similarity">
    <text evidence="2">Belongs to the SLC41A transporter family.</text>
</comment>
<evidence type="ECO:0000313" key="10">
    <source>
        <dbReference type="EMBL" id="GAL06016.1"/>
    </source>
</evidence>
<keyword evidence="4 8" id="KW-0812">Transmembrane</keyword>
<evidence type="ECO:0000256" key="7">
    <source>
        <dbReference type="ARBA" id="ARBA00023136"/>
    </source>
</evidence>
<proteinExistence type="inferred from homology"/>
<sequence>MIARALKLDPAVLVSPVLASVVDITGMIIYFTTVNAVLGLA</sequence>
<keyword evidence="6 8" id="KW-1133">Transmembrane helix</keyword>
<keyword evidence="5" id="KW-0460">Magnesium</keyword>
<dbReference type="AlphaFoldDB" id="A0A090QT16"/>
<evidence type="ECO:0000256" key="8">
    <source>
        <dbReference type="SAM" id="Phobius"/>
    </source>
</evidence>
<organism evidence="10 11">
    <name type="scientific">Photobacterium aphoticum</name>
    <dbReference type="NCBI Taxonomy" id="754436"/>
    <lineage>
        <taxon>Bacteria</taxon>
        <taxon>Pseudomonadati</taxon>
        <taxon>Pseudomonadota</taxon>
        <taxon>Gammaproteobacteria</taxon>
        <taxon>Vibrionales</taxon>
        <taxon>Vibrionaceae</taxon>
        <taxon>Photobacterium</taxon>
    </lineage>
</organism>
<name>A0A090QT16_9GAMM</name>